<evidence type="ECO:0000313" key="2">
    <source>
        <dbReference type="EMBL" id="KAK7484795.1"/>
    </source>
</evidence>
<dbReference type="Gene3D" id="3.30.70.1820">
    <property type="entry name" value="L1 transposable element, RRM domain"/>
    <property type="match status" value="1"/>
</dbReference>
<feature type="compositionally biased region" description="Basic and acidic residues" evidence="1">
    <location>
        <begin position="154"/>
        <end position="179"/>
    </location>
</feature>
<organism evidence="2 3">
    <name type="scientific">Batillaria attramentaria</name>
    <dbReference type="NCBI Taxonomy" id="370345"/>
    <lineage>
        <taxon>Eukaryota</taxon>
        <taxon>Metazoa</taxon>
        <taxon>Spiralia</taxon>
        <taxon>Lophotrochozoa</taxon>
        <taxon>Mollusca</taxon>
        <taxon>Gastropoda</taxon>
        <taxon>Caenogastropoda</taxon>
        <taxon>Sorbeoconcha</taxon>
        <taxon>Cerithioidea</taxon>
        <taxon>Batillariidae</taxon>
        <taxon>Batillaria</taxon>
    </lineage>
</organism>
<evidence type="ECO:0000256" key="1">
    <source>
        <dbReference type="SAM" id="MobiDB-lite"/>
    </source>
</evidence>
<proteinExistence type="predicted"/>
<keyword evidence="3" id="KW-1185">Reference proteome</keyword>
<evidence type="ECO:0000313" key="3">
    <source>
        <dbReference type="Proteomes" id="UP001519460"/>
    </source>
</evidence>
<comment type="caution">
    <text evidence="2">The sequence shown here is derived from an EMBL/GenBank/DDBJ whole genome shotgun (WGS) entry which is preliminary data.</text>
</comment>
<accession>A0ABD0KCF9</accession>
<reference evidence="2 3" key="1">
    <citation type="journal article" date="2023" name="Sci. Data">
        <title>Genome assembly of the Korean intertidal mud-creeper Batillaria attramentaria.</title>
        <authorList>
            <person name="Patra A.K."/>
            <person name="Ho P.T."/>
            <person name="Jun S."/>
            <person name="Lee S.J."/>
            <person name="Kim Y."/>
            <person name="Won Y.J."/>
        </authorList>
    </citation>
    <scope>NUCLEOTIDE SEQUENCE [LARGE SCALE GENOMIC DNA]</scope>
    <source>
        <strain evidence="2">Wonlab-2016</strain>
    </source>
</reference>
<sequence length="187" mass="21267">RRPLADLGIPLTLHMELGTDTAWRTGHDTETPAEQRCGDVEPNPGPMDENTLSDFLQRMEKTMQDQIKQQGENFEKLSRKIDDSQRRIEGKIVGTIVGVLTQHSTRRTWTIDDVERAHRVGPRQGNGQQPRPLIVRVSRWPDKMAVVQGGDLKQNLKDKRDKGSSRPDQATDSRDRAGQERGQVWLL</sequence>
<feature type="region of interest" description="Disordered" evidence="1">
    <location>
        <begin position="27"/>
        <end position="46"/>
    </location>
</feature>
<dbReference type="Proteomes" id="UP001519460">
    <property type="component" value="Unassembled WGS sequence"/>
</dbReference>
<name>A0ABD0KCF9_9CAEN</name>
<dbReference type="EMBL" id="JACVVK020000204">
    <property type="protein sequence ID" value="KAK7484795.1"/>
    <property type="molecule type" value="Genomic_DNA"/>
</dbReference>
<feature type="region of interest" description="Disordered" evidence="1">
    <location>
        <begin position="146"/>
        <end position="187"/>
    </location>
</feature>
<dbReference type="AlphaFoldDB" id="A0ABD0KCF9"/>
<protein>
    <submittedName>
        <fullName evidence="2">Uncharacterized protein</fullName>
    </submittedName>
</protein>
<feature type="non-terminal residue" evidence="2">
    <location>
        <position position="1"/>
    </location>
</feature>
<gene>
    <name evidence="2" type="ORF">BaRGS_00023969</name>
</gene>